<dbReference type="Pfam" id="PF00749">
    <property type="entry name" value="tRNA-synt_1c"/>
    <property type="match status" value="1"/>
</dbReference>
<keyword evidence="3 7" id="KW-0547">Nucleotide-binding</keyword>
<keyword evidence="4 7" id="KW-0067">ATP-binding</keyword>
<dbReference type="InterPro" id="IPR000924">
    <property type="entry name" value="Glu/Gln-tRNA-synth"/>
</dbReference>
<dbReference type="PANTHER" id="PTHR43311:SF2">
    <property type="entry name" value="GLUTAMATE--TRNA LIGASE, MITOCHONDRIAL-RELATED"/>
    <property type="match status" value="1"/>
</dbReference>
<evidence type="ECO:0000256" key="5">
    <source>
        <dbReference type="ARBA" id="ARBA00022917"/>
    </source>
</evidence>
<dbReference type="EMBL" id="MHCQ01000032">
    <property type="protein sequence ID" value="OGY24020.1"/>
    <property type="molecule type" value="Genomic_DNA"/>
</dbReference>
<evidence type="ECO:0000313" key="10">
    <source>
        <dbReference type="EMBL" id="OGY24020.1"/>
    </source>
</evidence>
<dbReference type="PRINTS" id="PR00987">
    <property type="entry name" value="TRNASYNTHGLU"/>
</dbReference>
<feature type="short sequence motif" description="'KMSKS' region" evidence="7">
    <location>
        <begin position="249"/>
        <end position="253"/>
    </location>
</feature>
<dbReference type="SUPFAM" id="SSF52374">
    <property type="entry name" value="Nucleotidylyl transferase"/>
    <property type="match status" value="1"/>
</dbReference>
<comment type="subcellular location">
    <subcellularLocation>
        <location evidence="7">Cytoplasm</location>
    </subcellularLocation>
</comment>
<dbReference type="HAMAP" id="MF_00022">
    <property type="entry name" value="Glu_tRNA_synth_type1"/>
    <property type="match status" value="1"/>
</dbReference>
<dbReference type="GO" id="GO:0008270">
    <property type="term" value="F:zinc ion binding"/>
    <property type="evidence" value="ECO:0007669"/>
    <property type="project" value="InterPro"/>
</dbReference>
<comment type="caution">
    <text evidence="10">The sequence shown here is derived from an EMBL/GenBank/DDBJ whole genome shotgun (WGS) entry which is preliminary data.</text>
</comment>
<evidence type="ECO:0000256" key="6">
    <source>
        <dbReference type="ARBA" id="ARBA00023146"/>
    </source>
</evidence>
<keyword evidence="6 7" id="KW-0030">Aminoacyl-tRNA synthetase</keyword>
<proteinExistence type="inferred from homology"/>
<dbReference type="GO" id="GO:0006424">
    <property type="term" value="P:glutamyl-tRNA aminoacylation"/>
    <property type="evidence" value="ECO:0007669"/>
    <property type="project" value="UniProtKB-UniRule"/>
</dbReference>
<feature type="short sequence motif" description="'HIGH' region" evidence="7">
    <location>
        <begin position="8"/>
        <end position="18"/>
    </location>
</feature>
<dbReference type="Gene3D" id="1.10.10.350">
    <property type="match status" value="1"/>
</dbReference>
<dbReference type="InterPro" id="IPR033910">
    <property type="entry name" value="GluRS_core"/>
</dbReference>
<dbReference type="InterPro" id="IPR020058">
    <property type="entry name" value="Glu/Gln-tRNA-synth_Ib_cat-dom"/>
</dbReference>
<evidence type="ECO:0000256" key="3">
    <source>
        <dbReference type="ARBA" id="ARBA00022741"/>
    </source>
</evidence>
<evidence type="ECO:0000256" key="1">
    <source>
        <dbReference type="ARBA" id="ARBA00007894"/>
    </source>
</evidence>
<dbReference type="GO" id="GO:0000049">
    <property type="term" value="F:tRNA binding"/>
    <property type="evidence" value="ECO:0007669"/>
    <property type="project" value="InterPro"/>
</dbReference>
<dbReference type="InterPro" id="IPR045462">
    <property type="entry name" value="aa-tRNA-synth_I_cd-bd"/>
</dbReference>
<comment type="catalytic activity">
    <reaction evidence="7">
        <text>tRNA(Glu) + L-glutamate + ATP = L-glutamyl-tRNA(Glu) + AMP + diphosphate</text>
        <dbReference type="Rhea" id="RHEA:23540"/>
        <dbReference type="Rhea" id="RHEA-COMP:9663"/>
        <dbReference type="Rhea" id="RHEA-COMP:9680"/>
        <dbReference type="ChEBI" id="CHEBI:29985"/>
        <dbReference type="ChEBI" id="CHEBI:30616"/>
        <dbReference type="ChEBI" id="CHEBI:33019"/>
        <dbReference type="ChEBI" id="CHEBI:78442"/>
        <dbReference type="ChEBI" id="CHEBI:78520"/>
        <dbReference type="ChEBI" id="CHEBI:456215"/>
        <dbReference type="EC" id="6.1.1.17"/>
    </reaction>
</comment>
<feature type="binding site" evidence="7">
    <location>
        <position position="252"/>
    </location>
    <ligand>
        <name>ATP</name>
        <dbReference type="ChEBI" id="CHEBI:30616"/>
    </ligand>
</feature>
<evidence type="ECO:0000313" key="11">
    <source>
        <dbReference type="Proteomes" id="UP000177103"/>
    </source>
</evidence>
<dbReference type="InterPro" id="IPR014729">
    <property type="entry name" value="Rossmann-like_a/b/a_fold"/>
</dbReference>
<protein>
    <recommendedName>
        <fullName evidence="7">Glutamate--tRNA ligase</fullName>
        <ecNumber evidence="7">6.1.1.17</ecNumber>
    </recommendedName>
    <alternativeName>
        <fullName evidence="7">Glutamyl-tRNA synthetase</fullName>
        <shortName evidence="7">GluRS</shortName>
    </alternativeName>
</protein>
<keyword evidence="5 7" id="KW-0648">Protein biosynthesis</keyword>
<evidence type="ECO:0000259" key="9">
    <source>
        <dbReference type="Pfam" id="PF19269"/>
    </source>
</evidence>
<name>A0A1G1W8Z3_9BACT</name>
<comment type="caution">
    <text evidence="7">Lacks conserved residue(s) required for the propagation of feature annotation.</text>
</comment>
<dbReference type="InterPro" id="IPR001412">
    <property type="entry name" value="aa-tRNA-synth_I_CS"/>
</dbReference>
<sequence>MVRTRIAPSPTGEPHVGTAYAALFNFCLAKKERGKFILRIEDTDRSRLVISAEDKILKSLKWLKLTWDEGSDVGGSYGPYRQSERLEIYQKFADELLKQGKAYRCFHTFEELGLMREKQIKEKKPPMYDRSCRGLTLGQVEQRLKDKKSSVIRLKVPLDGETIFEDLLRGEISFKNENLDDQILLKSDGWPTYHLASVVDDHLMEITHVIRAEEWLSSTPKHVLLYKSFGWSLPIFVHLPLLRNPDKTKISKRKNPISLEWYQNEGYLPEALLNFLALQGWSHPEGKEVFPISEMVDKFSLDKIVTSGPIFNLEKLNWINGEYIRSLSDKDLASKLVEFSQLKKDEIVKLVPLAKTRIKRLTEFDPLFDFYLKEAVEIPQDKLIRNLDSSQVEKILNTYVEKLKDLSAWKKETLDKIAREIVLDFNLPTPDLFMIIRVAVTGKEVTPPLFETLEVLGKIKVLQRLKEAMDLLSPP</sequence>
<dbReference type="AlphaFoldDB" id="A0A1G1W8Z3"/>
<dbReference type="SUPFAM" id="SSF48163">
    <property type="entry name" value="An anticodon-binding domain of class I aminoacyl-tRNA synthetases"/>
    <property type="match status" value="1"/>
</dbReference>
<dbReference type="FunFam" id="3.40.50.620:FF:000045">
    <property type="entry name" value="Glutamate--tRNA ligase, mitochondrial"/>
    <property type="match status" value="1"/>
</dbReference>
<dbReference type="Proteomes" id="UP000177103">
    <property type="component" value="Unassembled WGS sequence"/>
</dbReference>
<evidence type="ECO:0000256" key="4">
    <source>
        <dbReference type="ARBA" id="ARBA00022840"/>
    </source>
</evidence>
<accession>A0A1G1W8Z3</accession>
<dbReference type="CDD" id="cd00808">
    <property type="entry name" value="GluRS_core"/>
    <property type="match status" value="1"/>
</dbReference>
<dbReference type="Gene3D" id="3.40.50.620">
    <property type="entry name" value="HUPs"/>
    <property type="match status" value="1"/>
</dbReference>
<dbReference type="PANTHER" id="PTHR43311">
    <property type="entry name" value="GLUTAMATE--TRNA LIGASE"/>
    <property type="match status" value="1"/>
</dbReference>
<comment type="function">
    <text evidence="7">Catalyzes the attachment of glutamate to tRNA(Glu) in a two-step reaction: glutamate is first activated by ATP to form Glu-AMP and then transferred to the acceptor end of tRNA(Glu).</text>
</comment>
<dbReference type="InterPro" id="IPR008925">
    <property type="entry name" value="aa_tRNA-synth_I_cd-bd_sf"/>
</dbReference>
<feature type="domain" description="Aminoacyl-tRNA synthetase class I anticodon-binding" evidence="9">
    <location>
        <begin position="332"/>
        <end position="468"/>
    </location>
</feature>
<dbReference type="GO" id="GO:0004818">
    <property type="term" value="F:glutamate-tRNA ligase activity"/>
    <property type="evidence" value="ECO:0007669"/>
    <property type="project" value="UniProtKB-UniRule"/>
</dbReference>
<feature type="domain" description="Glutamyl/glutaminyl-tRNA synthetase class Ib catalytic" evidence="8">
    <location>
        <begin position="1"/>
        <end position="318"/>
    </location>
</feature>
<gene>
    <name evidence="7" type="primary">gltX</name>
    <name evidence="10" type="ORF">A2Y57_02180</name>
</gene>
<keyword evidence="2 7" id="KW-0436">Ligase</keyword>
<keyword evidence="7" id="KW-0963">Cytoplasm</keyword>
<dbReference type="NCBIfam" id="TIGR00464">
    <property type="entry name" value="gltX_bact"/>
    <property type="match status" value="1"/>
</dbReference>
<reference evidence="10 11" key="1">
    <citation type="journal article" date="2016" name="Nat. Commun.">
        <title>Thousands of microbial genomes shed light on interconnected biogeochemical processes in an aquifer system.</title>
        <authorList>
            <person name="Anantharaman K."/>
            <person name="Brown C.T."/>
            <person name="Hug L.A."/>
            <person name="Sharon I."/>
            <person name="Castelle C.J."/>
            <person name="Probst A.J."/>
            <person name="Thomas B.C."/>
            <person name="Singh A."/>
            <person name="Wilkins M.J."/>
            <person name="Karaoz U."/>
            <person name="Brodie E.L."/>
            <person name="Williams K.H."/>
            <person name="Hubbard S.S."/>
            <person name="Banfield J.F."/>
        </authorList>
    </citation>
    <scope>NUCLEOTIDE SEQUENCE [LARGE SCALE GENOMIC DNA]</scope>
</reference>
<dbReference type="EC" id="6.1.1.17" evidence="7"/>
<dbReference type="Pfam" id="PF19269">
    <property type="entry name" value="Anticodon_2"/>
    <property type="match status" value="1"/>
</dbReference>
<organism evidence="10 11">
    <name type="scientific">Candidatus Woykebacteria bacterium RBG_13_40_7b</name>
    <dbReference type="NCBI Taxonomy" id="1802594"/>
    <lineage>
        <taxon>Bacteria</taxon>
        <taxon>Candidatus Woykeibacteriota</taxon>
    </lineage>
</organism>
<evidence type="ECO:0000256" key="7">
    <source>
        <dbReference type="HAMAP-Rule" id="MF_00022"/>
    </source>
</evidence>
<dbReference type="PROSITE" id="PS00178">
    <property type="entry name" value="AA_TRNA_LIGASE_I"/>
    <property type="match status" value="1"/>
</dbReference>
<dbReference type="GO" id="GO:0005829">
    <property type="term" value="C:cytosol"/>
    <property type="evidence" value="ECO:0007669"/>
    <property type="project" value="TreeGrafter"/>
</dbReference>
<dbReference type="InterPro" id="IPR049940">
    <property type="entry name" value="GluQ/Sye"/>
</dbReference>
<dbReference type="InterPro" id="IPR020751">
    <property type="entry name" value="aa-tRNA-synth_I_codon-bd_sub2"/>
</dbReference>
<comment type="subunit">
    <text evidence="7">Monomer.</text>
</comment>
<evidence type="ECO:0000256" key="2">
    <source>
        <dbReference type="ARBA" id="ARBA00022598"/>
    </source>
</evidence>
<evidence type="ECO:0000259" key="8">
    <source>
        <dbReference type="Pfam" id="PF00749"/>
    </source>
</evidence>
<dbReference type="InterPro" id="IPR004527">
    <property type="entry name" value="Glu-tRNA-ligase_bac/mito"/>
</dbReference>
<dbReference type="GO" id="GO:0005524">
    <property type="term" value="F:ATP binding"/>
    <property type="evidence" value="ECO:0007669"/>
    <property type="project" value="UniProtKB-UniRule"/>
</dbReference>
<comment type="similarity">
    <text evidence="1 7">Belongs to the class-I aminoacyl-tRNA synthetase family. Glutamate--tRNA ligase type 1 subfamily.</text>
</comment>